<sequence length="54" mass="6379">MNEKKVEGFRGELRELHEAICSECGNMTKVPFKPDGIRPIYCKECFKIRRAKKY</sequence>
<comment type="caution">
    <text evidence="2">The sequence shown here is derived from an EMBL/GenBank/DDBJ whole genome shotgun (WGS) entry which is preliminary data.</text>
</comment>
<proteinExistence type="predicted"/>
<name>A0A150JKT0_9EURY</name>
<dbReference type="AlphaFoldDB" id="A0A150JKT0"/>
<feature type="domain" description="CxxC-x17-CxxC" evidence="1">
    <location>
        <begin position="14"/>
        <end position="49"/>
    </location>
</feature>
<protein>
    <recommendedName>
        <fullName evidence="1">CxxC-x17-CxxC domain-containing protein</fullName>
    </recommendedName>
</protein>
<dbReference type="InterPro" id="IPR026363">
    <property type="entry name" value="CxxC-x17-CxxC_dom"/>
</dbReference>
<accession>A0A150JJZ6</accession>
<gene>
    <name evidence="2" type="ORF">APG09_00928</name>
</gene>
<evidence type="ECO:0000313" key="2">
    <source>
        <dbReference type="EMBL" id="KYC57787.1"/>
    </source>
</evidence>
<dbReference type="EMBL" id="LNJE01000009">
    <property type="protein sequence ID" value="KYC57787.1"/>
    <property type="molecule type" value="Genomic_DNA"/>
</dbReference>
<evidence type="ECO:0000259" key="1">
    <source>
        <dbReference type="Pfam" id="PF23477"/>
    </source>
</evidence>
<accession>A0A150JKT0</accession>
<dbReference type="Pfam" id="PF23477">
    <property type="entry name" value="zf_Tbcl_2"/>
    <property type="match status" value="1"/>
</dbReference>
<dbReference type="NCBIfam" id="TIGR04272">
    <property type="entry name" value="cxxc_cxxc_Mbark"/>
    <property type="match status" value="1"/>
</dbReference>
<reference evidence="2" key="1">
    <citation type="journal article" date="2016" name="ISME J.">
        <title>Chasing the elusive Euryarchaeota class WSA2: genomes reveal a uniquely fastidious methyl-reducing methanogen.</title>
        <authorList>
            <person name="Nobu M.K."/>
            <person name="Narihiro T."/>
            <person name="Kuroda K."/>
            <person name="Mei R."/>
            <person name="Liu W.T."/>
        </authorList>
    </citation>
    <scope>NUCLEOTIDE SEQUENCE [LARGE SCALE GENOMIC DNA]</scope>
    <source>
        <strain evidence="2">ADurb1213_Bin02801</strain>
    </source>
</reference>
<organism evidence="2">
    <name type="scientific">Candidatus Methanofastidiosum methylothiophilum</name>
    <dbReference type="NCBI Taxonomy" id="1705564"/>
    <lineage>
        <taxon>Archaea</taxon>
        <taxon>Methanobacteriati</taxon>
        <taxon>Methanobacteriota</taxon>
        <taxon>Stenosarchaea group</taxon>
        <taxon>Candidatus Methanofastidiosia</taxon>
        <taxon>Candidatus Methanofastidiosales</taxon>
        <taxon>Candidatus Methanofastidiosaceae</taxon>
        <taxon>Candidatus Methanofastidiosum</taxon>
    </lineage>
</organism>